<dbReference type="STRING" id="296218.AWN68_02825"/>
<dbReference type="AlphaFoldDB" id="A0A150XYS5"/>
<keyword evidence="1" id="KW-1133">Transmembrane helix</keyword>
<proteinExistence type="predicted"/>
<feature type="domain" description="FecR protein" evidence="2">
    <location>
        <begin position="84"/>
        <end position="173"/>
    </location>
</feature>
<dbReference type="EMBL" id="LRDB01000001">
    <property type="protein sequence ID" value="KYG83755.1"/>
    <property type="molecule type" value="Genomic_DNA"/>
</dbReference>
<dbReference type="InterPro" id="IPR012373">
    <property type="entry name" value="Ferrdict_sens_TM"/>
</dbReference>
<dbReference type="Pfam" id="PF04773">
    <property type="entry name" value="FecR"/>
    <property type="match status" value="1"/>
</dbReference>
<protein>
    <recommendedName>
        <fullName evidence="6">FecR protein domain-containing protein</fullName>
    </recommendedName>
</protein>
<comment type="caution">
    <text evidence="4">The sequence shown here is derived from an EMBL/GenBank/DDBJ whole genome shotgun (WGS) entry which is preliminary data.</text>
</comment>
<dbReference type="PANTHER" id="PTHR30273:SF2">
    <property type="entry name" value="PROTEIN FECR"/>
    <property type="match status" value="1"/>
</dbReference>
<dbReference type="InterPro" id="IPR032508">
    <property type="entry name" value="FecR_C"/>
</dbReference>
<dbReference type="Gene3D" id="3.55.50.30">
    <property type="match status" value="1"/>
</dbReference>
<dbReference type="Gene3D" id="2.60.120.1440">
    <property type="match status" value="1"/>
</dbReference>
<gene>
    <name evidence="4" type="ORF">AWN68_02825</name>
</gene>
<accession>A0A150XYS5</accession>
<keyword evidence="1" id="KW-0812">Transmembrane</keyword>
<evidence type="ECO:0000313" key="4">
    <source>
        <dbReference type="EMBL" id="KYG83755.1"/>
    </source>
</evidence>
<keyword evidence="5" id="KW-1185">Reference proteome</keyword>
<evidence type="ECO:0000259" key="2">
    <source>
        <dbReference type="Pfam" id="PF04773"/>
    </source>
</evidence>
<evidence type="ECO:0000259" key="3">
    <source>
        <dbReference type="Pfam" id="PF16344"/>
    </source>
</evidence>
<evidence type="ECO:0008006" key="6">
    <source>
        <dbReference type="Google" id="ProtNLM"/>
    </source>
</evidence>
<evidence type="ECO:0000313" key="5">
    <source>
        <dbReference type="Proteomes" id="UP000075615"/>
    </source>
</evidence>
<feature type="domain" description="Protein FecR C-terminal" evidence="3">
    <location>
        <begin position="216"/>
        <end position="281"/>
    </location>
</feature>
<reference evidence="4 5" key="1">
    <citation type="submission" date="2016-01" db="EMBL/GenBank/DDBJ databases">
        <title>Genome sequencing of Roseivirga echinicomitans KMM 6058.</title>
        <authorList>
            <person name="Selvaratnam C."/>
            <person name="Thevarajoo S."/>
            <person name="Goh K.M."/>
            <person name="Ee R."/>
            <person name="Chan K.-G."/>
            <person name="Chong C.S."/>
        </authorList>
    </citation>
    <scope>NUCLEOTIDE SEQUENCE [LARGE SCALE GENOMIC DNA]</scope>
    <source>
        <strain evidence="4 5">KMM 6058</strain>
    </source>
</reference>
<evidence type="ECO:0000256" key="1">
    <source>
        <dbReference type="SAM" id="Phobius"/>
    </source>
</evidence>
<organism evidence="4 5">
    <name type="scientific">Roseivirga echinicomitans</name>
    <dbReference type="NCBI Taxonomy" id="296218"/>
    <lineage>
        <taxon>Bacteria</taxon>
        <taxon>Pseudomonadati</taxon>
        <taxon>Bacteroidota</taxon>
        <taxon>Cytophagia</taxon>
        <taxon>Cytophagales</taxon>
        <taxon>Roseivirgaceae</taxon>
        <taxon>Roseivirga</taxon>
    </lineage>
</organism>
<dbReference type="RefSeq" id="WP_068411137.1">
    <property type="nucleotide sequence ID" value="NZ_LRDB01000001.1"/>
</dbReference>
<name>A0A150XYS5_9BACT</name>
<dbReference type="Proteomes" id="UP000075615">
    <property type="component" value="Unassembled WGS sequence"/>
</dbReference>
<dbReference type="Pfam" id="PF16344">
    <property type="entry name" value="FecR_C"/>
    <property type="match status" value="1"/>
</dbReference>
<dbReference type="PIRSF" id="PIRSF018266">
    <property type="entry name" value="FecR"/>
    <property type="match status" value="1"/>
</dbReference>
<keyword evidence="1" id="KW-0472">Membrane</keyword>
<dbReference type="GO" id="GO:0016989">
    <property type="term" value="F:sigma factor antagonist activity"/>
    <property type="evidence" value="ECO:0007669"/>
    <property type="project" value="TreeGrafter"/>
</dbReference>
<dbReference type="OrthoDB" id="1523489at2"/>
<feature type="transmembrane region" description="Helical" evidence="1">
    <location>
        <begin position="58"/>
        <end position="77"/>
    </location>
</feature>
<sequence length="288" mass="32885">MENFDKKIENKLSSYQHEELPSDASAKRMFEMLDEVLPQETKVVPLQEVKPAKSVSSFFLKVAASIAILLTAGYAFYTFNEVEISVGNTAQKEVILPDGSIVTMNSGSQIQYNKLLWKLKRELSLEGEAFFEVEKGEKFVVNSTLGRTQVLGTSFNIYARGKKYEVKCSTGKVLVSSNRTNEEVILLPGEGVVLKEEILRPFEYNMEENDDWRQGEFYFDQAFFDIVIAELERQYGVTVSYPDRYKKERYTGYFNNKDLAMALKMVSEAMGLEAKQKGKNIEMIPLKE</sequence>
<dbReference type="PANTHER" id="PTHR30273">
    <property type="entry name" value="PERIPLASMIC SIGNAL SENSOR AND SIGMA FACTOR ACTIVATOR FECR-RELATED"/>
    <property type="match status" value="1"/>
</dbReference>
<dbReference type="InterPro" id="IPR006860">
    <property type="entry name" value="FecR"/>
</dbReference>